<comment type="caution">
    <text evidence="9">The sequence shown here is derived from an EMBL/GenBank/DDBJ whole genome shotgun (WGS) entry which is preliminary data.</text>
</comment>
<dbReference type="NCBIfam" id="TIGR03426">
    <property type="entry name" value="shape_MreD"/>
    <property type="match status" value="1"/>
</dbReference>
<feature type="transmembrane region" description="Helical" evidence="8">
    <location>
        <begin position="135"/>
        <end position="154"/>
    </location>
</feature>
<keyword evidence="6 8" id="KW-1133">Transmembrane helix</keyword>
<dbReference type="EMBL" id="STFG01000014">
    <property type="protein sequence ID" value="THT99362.1"/>
    <property type="molecule type" value="Genomic_DNA"/>
</dbReference>
<evidence type="ECO:0000256" key="6">
    <source>
        <dbReference type="ARBA" id="ARBA00022989"/>
    </source>
</evidence>
<accession>A0A4S8EX22</accession>
<evidence type="ECO:0000256" key="4">
    <source>
        <dbReference type="ARBA" id="ARBA00022692"/>
    </source>
</evidence>
<evidence type="ECO:0000313" key="9">
    <source>
        <dbReference type="EMBL" id="THT99362.1"/>
    </source>
</evidence>
<comment type="similarity">
    <text evidence="2">Belongs to the MreD family.</text>
</comment>
<feature type="transmembrane region" description="Helical" evidence="8">
    <location>
        <begin position="110"/>
        <end position="129"/>
    </location>
</feature>
<evidence type="ECO:0000256" key="5">
    <source>
        <dbReference type="ARBA" id="ARBA00022960"/>
    </source>
</evidence>
<keyword evidence="3" id="KW-1003">Cell membrane</keyword>
<reference evidence="9 10" key="1">
    <citation type="journal article" date="2015" name="Antonie Van Leeuwenhoek">
        <title>Lampropedia puyangensis sp. nov., isolated from symptomatic bark of Populus ? euramericana canker and emended description of Lampropedia hyalina (Ehrenberg 1832) Lee et al. 2004.</title>
        <authorList>
            <person name="Li Y."/>
            <person name="Wang T."/>
            <person name="Piao C.G."/>
            <person name="Wang L.F."/>
            <person name="Tian G.Z."/>
            <person name="Zhu T.H."/>
            <person name="Guo M.W."/>
        </authorList>
    </citation>
    <scope>NUCLEOTIDE SEQUENCE [LARGE SCALE GENOMIC DNA]</scope>
    <source>
        <strain evidence="9 10">2-bin</strain>
    </source>
</reference>
<keyword evidence="10" id="KW-1185">Reference proteome</keyword>
<feature type="transmembrane region" description="Helical" evidence="8">
    <location>
        <begin position="20"/>
        <end position="39"/>
    </location>
</feature>
<evidence type="ECO:0000256" key="8">
    <source>
        <dbReference type="SAM" id="Phobius"/>
    </source>
</evidence>
<protein>
    <submittedName>
        <fullName evidence="9">Rod shape-determining protein MreD</fullName>
    </submittedName>
</protein>
<dbReference type="Proteomes" id="UP000308917">
    <property type="component" value="Unassembled WGS sequence"/>
</dbReference>
<feature type="transmembrane region" description="Helical" evidence="8">
    <location>
        <begin position="59"/>
        <end position="89"/>
    </location>
</feature>
<proteinExistence type="inferred from homology"/>
<dbReference type="PANTHER" id="PTHR37484:SF1">
    <property type="entry name" value="ROD SHAPE-DETERMINING PROTEIN MRED"/>
    <property type="match status" value="1"/>
</dbReference>
<evidence type="ECO:0000313" key="10">
    <source>
        <dbReference type="Proteomes" id="UP000308917"/>
    </source>
</evidence>
<keyword evidence="7 8" id="KW-0472">Membrane</keyword>
<dbReference type="OrthoDB" id="5297408at2"/>
<gene>
    <name evidence="9" type="primary">mreD</name>
    <name evidence="9" type="ORF">E9531_12365</name>
</gene>
<dbReference type="PIRSF" id="PIRSF018472">
    <property type="entry name" value="MreD_proteobac"/>
    <property type="match status" value="1"/>
</dbReference>
<dbReference type="GO" id="GO:0005886">
    <property type="term" value="C:plasma membrane"/>
    <property type="evidence" value="ECO:0007669"/>
    <property type="project" value="UniProtKB-SubCell"/>
</dbReference>
<name>A0A4S8EX22_9BURK</name>
<dbReference type="InterPro" id="IPR026034">
    <property type="entry name" value="MreD_proteobac"/>
</dbReference>
<dbReference type="RefSeq" id="WP_136574076.1">
    <property type="nucleotide sequence ID" value="NZ_STFG01000014.1"/>
</dbReference>
<organism evidence="9 10">
    <name type="scientific">Lampropedia puyangensis</name>
    <dbReference type="NCBI Taxonomy" id="1330072"/>
    <lineage>
        <taxon>Bacteria</taxon>
        <taxon>Pseudomonadati</taxon>
        <taxon>Pseudomonadota</taxon>
        <taxon>Betaproteobacteria</taxon>
        <taxon>Burkholderiales</taxon>
        <taxon>Comamonadaceae</taxon>
        <taxon>Lampropedia</taxon>
    </lineage>
</organism>
<dbReference type="AlphaFoldDB" id="A0A4S8EX22"/>
<evidence type="ECO:0000256" key="3">
    <source>
        <dbReference type="ARBA" id="ARBA00022475"/>
    </source>
</evidence>
<comment type="subcellular location">
    <subcellularLocation>
        <location evidence="1">Cell membrane</location>
        <topology evidence="1">Multi-pass membrane protein</topology>
    </subcellularLocation>
</comment>
<dbReference type="GO" id="GO:0008360">
    <property type="term" value="P:regulation of cell shape"/>
    <property type="evidence" value="ECO:0007669"/>
    <property type="project" value="UniProtKB-KW"/>
</dbReference>
<keyword evidence="4 8" id="KW-0812">Transmembrane</keyword>
<dbReference type="InterPro" id="IPR007227">
    <property type="entry name" value="Cell_shape_determining_MreD"/>
</dbReference>
<evidence type="ECO:0000256" key="2">
    <source>
        <dbReference type="ARBA" id="ARBA00007776"/>
    </source>
</evidence>
<dbReference type="Pfam" id="PF04093">
    <property type="entry name" value="MreD"/>
    <property type="match status" value="1"/>
</dbReference>
<evidence type="ECO:0000256" key="1">
    <source>
        <dbReference type="ARBA" id="ARBA00004651"/>
    </source>
</evidence>
<dbReference type="PANTHER" id="PTHR37484">
    <property type="entry name" value="ROD SHAPE-DETERMINING PROTEIN MRED"/>
    <property type="match status" value="1"/>
</dbReference>
<sequence>MVTIRHTEQILRPAKTSFMVMSLVLALCIELVPLGPLPWRPDVLLVVIAFWALYQPQRMGITVAFLLGLAMDVHAASLLGQHALAYIVAVYWIQGARNRLLWYPSSIQQAILLLVPFAIAAALQALTGWLSSHVLPQVTTVFALILQAVLWPFVRRLLLAPQLSALTEKERRPL</sequence>
<evidence type="ECO:0000256" key="7">
    <source>
        <dbReference type="ARBA" id="ARBA00023136"/>
    </source>
</evidence>
<keyword evidence="5" id="KW-0133">Cell shape</keyword>